<dbReference type="AlphaFoldDB" id="A0A2V4DXA6"/>
<proteinExistence type="predicted"/>
<feature type="chain" id="PRO_5015935035" evidence="1">
    <location>
        <begin position="26"/>
        <end position="359"/>
    </location>
</feature>
<gene>
    <name evidence="2" type="ORF">DKK79_02030</name>
</gene>
<protein>
    <submittedName>
        <fullName evidence="2">Uncharacterized protein</fullName>
    </submittedName>
</protein>
<dbReference type="EMBL" id="QGLP01000004">
    <property type="protein sequence ID" value="PXZ05490.1"/>
    <property type="molecule type" value="Genomic_DNA"/>
</dbReference>
<evidence type="ECO:0000313" key="2">
    <source>
        <dbReference type="EMBL" id="PXZ05490.1"/>
    </source>
</evidence>
<sequence>MKNLSIKKVALGVFLAGYAATSAYADFSPVNTHATIRGNAPTIYHPDGVRQRLLTVRITNDEAGTTALGNTVRAKVGNYIHIFYKLKDSDGDLDTDADHSVANSLTVFKKTARDTTWVPVTVNAQTRNTGEDGHIYFQITSEMAGAQIIGFRLQEVTPFGDPKANEWLQVSNIWNTTNLEPEHSSNVPPVPTVDNHGPGDADANNPTGPIESDATKLGIFKVDAATGSPIWNKNLAGDSVSAGTTDPALIPKYGDKLIAAVWTFSNASNPNNYPDMSIDTDQSLAYTFTWSLKGTADGVDANSTDKNVLNTTALGVSTDATNGWGVIQLATTNSYYSSLNGGAGYKAGIQGFMIQVEAR</sequence>
<dbReference type="RefSeq" id="WP_110422631.1">
    <property type="nucleotide sequence ID" value="NZ_QGLP01000004.1"/>
</dbReference>
<dbReference type="Proteomes" id="UP000247483">
    <property type="component" value="Unassembled WGS sequence"/>
</dbReference>
<keyword evidence="1" id="KW-0732">Signal</keyword>
<organism evidence="2 3">
    <name type="scientific">Gilliamella apicola</name>
    <dbReference type="NCBI Taxonomy" id="1196095"/>
    <lineage>
        <taxon>Bacteria</taxon>
        <taxon>Pseudomonadati</taxon>
        <taxon>Pseudomonadota</taxon>
        <taxon>Gammaproteobacteria</taxon>
        <taxon>Orbales</taxon>
        <taxon>Orbaceae</taxon>
        <taxon>Gilliamella</taxon>
    </lineage>
</organism>
<comment type="caution">
    <text evidence="2">The sequence shown here is derived from an EMBL/GenBank/DDBJ whole genome shotgun (WGS) entry which is preliminary data.</text>
</comment>
<feature type="signal peptide" evidence="1">
    <location>
        <begin position="1"/>
        <end position="25"/>
    </location>
</feature>
<reference evidence="2 3" key="1">
    <citation type="submission" date="2018-05" db="EMBL/GenBank/DDBJ databases">
        <title>Reference genomes for bee gut microbiota database.</title>
        <authorList>
            <person name="Ellegaard K.M."/>
        </authorList>
    </citation>
    <scope>NUCLEOTIDE SEQUENCE [LARGE SCALE GENOMIC DNA]</scope>
    <source>
        <strain evidence="2 3">ESL0177</strain>
    </source>
</reference>
<name>A0A2V4DXA6_9GAMM</name>
<accession>A0A2V4DXA6</accession>
<evidence type="ECO:0000256" key="1">
    <source>
        <dbReference type="SAM" id="SignalP"/>
    </source>
</evidence>
<evidence type="ECO:0000313" key="3">
    <source>
        <dbReference type="Proteomes" id="UP000247483"/>
    </source>
</evidence>